<dbReference type="PANTHER" id="PTHR16275:SF8">
    <property type="entry name" value="COILED-COIL DOMAIN-CONTAINING PROTEIN 40"/>
    <property type="match status" value="1"/>
</dbReference>
<organism evidence="2 3">
    <name type="scientific">Plasmodium relictum</name>
    <dbReference type="NCBI Taxonomy" id="85471"/>
    <lineage>
        <taxon>Eukaryota</taxon>
        <taxon>Sar</taxon>
        <taxon>Alveolata</taxon>
        <taxon>Apicomplexa</taxon>
        <taxon>Aconoidasida</taxon>
        <taxon>Haemosporida</taxon>
        <taxon>Plasmodiidae</taxon>
        <taxon>Plasmodium</taxon>
        <taxon>Plasmodium (Haemamoeba)</taxon>
    </lineage>
</organism>
<reference evidence="2 3" key="1">
    <citation type="submission" date="2015-04" db="EMBL/GenBank/DDBJ databases">
        <authorList>
            <consortium name="Pathogen Informatics"/>
        </authorList>
    </citation>
    <scope>NUCLEOTIDE SEQUENCE [LARGE SCALE GENOMIC DNA]</scope>
    <source>
        <strain evidence="2 3">SGS1</strain>
    </source>
</reference>
<dbReference type="VEuPathDB" id="PlasmoDB:PRELSG_0904800"/>
<dbReference type="RefSeq" id="XP_028532957.1">
    <property type="nucleotide sequence ID" value="XM_028676472.1"/>
</dbReference>
<dbReference type="GeneID" id="39736060"/>
<dbReference type="PANTHER" id="PTHR16275">
    <property type="entry name" value="COILED-COIL DOMAIN-CONTAINING PROTEIN 40"/>
    <property type="match status" value="1"/>
</dbReference>
<dbReference type="OrthoDB" id="188741at2759"/>
<sequence>MNNKKSIPKNEKKLKKKKKEIEYINKDDKLSDTLVSYNLNEIYKPEEKLNNLNECKLERGTTFSERKIEVENMNYEITSDSIFNNETTNEYIKVEEKHDNFINYKENDYKSTSYINVSTKNVKNNKREDTKKNNNKIYNLKNIKNETAVDKLEKLKDILYDQLKKKNIILDEKLRNKKNEKSKLEELVKRGGLELYRINREIENLEKKEQEVIHSLQNLYCKKNMYLNENAELKKSYNDELMNLKKELNYYAEIYNKYNNSLLEQNNLKKYHEFINDNSKISENMLSSNKKMKLKEYKIDKKENIISKLNHQINEIKNNIDIKKDLCKNEETESNHLEKLISDGKHELLLLKNEKKNIVKKLNDSINQMKKRDEAIDEINNKLNELKSNINDLEKNNEKLQQEYITEKEKKEKINMEYNILKNDLKKLKTQKEAVEKNISEISSYNEKLKIELNKEKKSCGVICDEIKNINKEIMDKENSIKIIKSDISKNIDKIINIYTEEIKVSHFASKIKNEVSSIKENINKKENEIENYKNAIIRIKIQQILESTKIENMQKKMSKLEDEFNEKNNILLNYDNTIKKNHYLIEKKQVEVDRLNEEFDKKNKKSDDFGQPVTLEIKIQKLNKQISHILKESRFLEKQWFLKQSEMVKIQNENVKINDEIIKSKDLCVIFDQKKCELQENLKNIHNIIKKLNNNIIFIRLQLEKFAYKNSETLDKIKKMEDEILKWNENLNVKAEGDKKKKENLKIEIGELKKEKMQCQQDLLDYENKILILESKIIEEKKLQGIIKEYVDNKDIIQLRKQIQQKNAIIENMKKQQNTILASIKLALNKRNDLDSKKEIFQKNYESGVNISFKMHHEISLIKKNFKVTRNKKEQLNNHLMEITEIYNNLLKEEERQQLNLKNLNEEYSIFDGILKIQNFEKKHRFQELLKFQKAVKNLNSLENLKVPYSQIRESCSTYKRKLLIIRKKLESFKTENENYIKCISVILEWLIN</sequence>
<evidence type="ECO:0000313" key="3">
    <source>
        <dbReference type="Proteomes" id="UP000220158"/>
    </source>
</evidence>
<feature type="coiled-coil region" evidence="1">
    <location>
        <begin position="874"/>
        <end position="908"/>
    </location>
</feature>
<dbReference type="InterPro" id="IPR037386">
    <property type="entry name" value="CCDC40"/>
</dbReference>
<accession>A0A1J1H934</accession>
<keyword evidence="1" id="KW-0175">Coiled coil</keyword>
<protein>
    <submittedName>
        <fullName evidence="2">Uncharacterized protein</fullName>
    </submittedName>
</protein>
<dbReference type="GO" id="GO:0005737">
    <property type="term" value="C:cytoplasm"/>
    <property type="evidence" value="ECO:0007669"/>
    <property type="project" value="TreeGrafter"/>
</dbReference>
<evidence type="ECO:0000256" key="1">
    <source>
        <dbReference type="SAM" id="Coils"/>
    </source>
</evidence>
<evidence type="ECO:0000313" key="2">
    <source>
        <dbReference type="EMBL" id="CRG99952.1"/>
    </source>
</evidence>
<dbReference type="AlphaFoldDB" id="A0A1J1H934"/>
<dbReference type="Gene3D" id="1.10.287.1490">
    <property type="match status" value="1"/>
</dbReference>
<dbReference type="Proteomes" id="UP000220158">
    <property type="component" value="Chromosome 9"/>
</dbReference>
<gene>
    <name evidence="2" type="ORF">PRELSG_0904800</name>
</gene>
<keyword evidence="3" id="KW-1185">Reference proteome</keyword>
<dbReference type="KEGG" id="prel:PRELSG_0904800"/>
<name>A0A1J1H934_PLARL</name>
<feature type="coiled-coil region" evidence="1">
    <location>
        <begin position="160"/>
        <end position="190"/>
    </location>
</feature>
<proteinExistence type="predicted"/>
<dbReference type="GO" id="GO:0035082">
    <property type="term" value="P:axoneme assembly"/>
    <property type="evidence" value="ECO:0007669"/>
    <property type="project" value="InterPro"/>
</dbReference>
<dbReference type="OMA" id="KNIMYIR"/>
<feature type="coiled-coil region" evidence="1">
    <location>
        <begin position="711"/>
        <end position="770"/>
    </location>
</feature>
<feature type="coiled-coil region" evidence="1">
    <location>
        <begin position="299"/>
        <end position="640"/>
    </location>
</feature>
<dbReference type="EMBL" id="LN835304">
    <property type="protein sequence ID" value="CRG99952.1"/>
    <property type="molecule type" value="Genomic_DNA"/>
</dbReference>